<dbReference type="InterPro" id="IPR000601">
    <property type="entry name" value="PKD_dom"/>
</dbReference>
<evidence type="ECO:0000313" key="8">
    <source>
        <dbReference type="EMBL" id="GAA4027269.1"/>
    </source>
</evidence>
<dbReference type="InterPro" id="IPR022409">
    <property type="entry name" value="PKD/Chitinase_dom"/>
</dbReference>
<evidence type="ECO:0000256" key="2">
    <source>
        <dbReference type="ARBA" id="ARBA00022692"/>
    </source>
</evidence>
<accession>A0ABP7TJL2</accession>
<keyword evidence="6" id="KW-0472">Membrane</keyword>
<dbReference type="SUPFAM" id="SSF49299">
    <property type="entry name" value="PKD domain"/>
    <property type="match status" value="3"/>
</dbReference>
<organism evidence="8 9">
    <name type="scientific">Flavobacterium cheonhonense</name>
    <dbReference type="NCBI Taxonomy" id="706185"/>
    <lineage>
        <taxon>Bacteria</taxon>
        <taxon>Pseudomonadati</taxon>
        <taxon>Bacteroidota</taxon>
        <taxon>Flavobacteriia</taxon>
        <taxon>Flavobacteriales</taxon>
        <taxon>Flavobacteriaceae</taxon>
        <taxon>Flavobacterium</taxon>
    </lineage>
</organism>
<reference evidence="9" key="1">
    <citation type="journal article" date="2019" name="Int. J. Syst. Evol. Microbiol.">
        <title>The Global Catalogue of Microorganisms (GCM) 10K type strain sequencing project: providing services to taxonomists for standard genome sequencing and annotation.</title>
        <authorList>
            <consortium name="The Broad Institute Genomics Platform"/>
            <consortium name="The Broad Institute Genome Sequencing Center for Infectious Disease"/>
            <person name="Wu L."/>
            <person name="Ma J."/>
        </authorList>
    </citation>
    <scope>NUCLEOTIDE SEQUENCE [LARGE SCALE GENOMIC DNA]</scope>
    <source>
        <strain evidence="9">JCM 17064</strain>
    </source>
</reference>
<name>A0ABP7TJL2_9FLAO</name>
<dbReference type="PANTHER" id="PTHR46730:SF4">
    <property type="entry name" value="POLYCYSTIC KIDNEY DISEASE PROTEIN 1-LIKE 1"/>
    <property type="match status" value="1"/>
</dbReference>
<proteinExistence type="predicted"/>
<keyword evidence="4" id="KW-0677">Repeat</keyword>
<evidence type="ECO:0000256" key="3">
    <source>
        <dbReference type="ARBA" id="ARBA00022729"/>
    </source>
</evidence>
<feature type="domain" description="PKD" evidence="7">
    <location>
        <begin position="128"/>
        <end position="185"/>
    </location>
</feature>
<dbReference type="PANTHER" id="PTHR46730">
    <property type="entry name" value="POLYCYSTIN-1"/>
    <property type="match status" value="1"/>
</dbReference>
<dbReference type="InterPro" id="IPR035986">
    <property type="entry name" value="PKD_dom_sf"/>
</dbReference>
<keyword evidence="5" id="KW-1133">Transmembrane helix</keyword>
<dbReference type="Pfam" id="PF18962">
    <property type="entry name" value="Por_Secre_tail"/>
    <property type="match status" value="1"/>
</dbReference>
<evidence type="ECO:0000256" key="6">
    <source>
        <dbReference type="ARBA" id="ARBA00023136"/>
    </source>
</evidence>
<dbReference type="PROSITE" id="PS50093">
    <property type="entry name" value="PKD"/>
    <property type="match status" value="1"/>
</dbReference>
<dbReference type="NCBIfam" id="TIGR04183">
    <property type="entry name" value="Por_Secre_tail"/>
    <property type="match status" value="1"/>
</dbReference>
<evidence type="ECO:0000259" key="7">
    <source>
        <dbReference type="PROSITE" id="PS50093"/>
    </source>
</evidence>
<sequence length="1618" mass="174749">MYSNEDPRDGKDPIFIEDIAANECLLTCAGQRVTYTLSGSLGPTPDTTWNVNGGTIINETETACTVEWSSVGMGSISFTVNTGDGIFSKTICIEKVPRPKAYFTVLPGVRDGDTYYVCSDQTIAFENLSVADSGSPIVSYFWDFGDGQTSTAFEPTHVFADSEPYHVTLTVTNSCGCSSKYRVVVKADRKGFEIDCPAVVCEGDVVTYHLPFEGREICRDNFHWTVEGGTIQEINQENGDVTVIWNHVDEDGFGYVTFNPSECSLPCLLPTTIKVPVIQNRGTINGPTNICVGRQYKYVMPQWPTTDFQWEIIDGNNGANVNIILTDQRNEIFLEPRVGGPIILKVVYKNTLLNCGGIATLEINVSEPYNIFGPDNLCSSSLAVFTEANGQVGNWILLTASGQLVNTVYESANFTYNFTSPGNYVLSVSGANNCNGDPKLIKVIAPPLAPEGITGETQICPGVPYTYTVNNYDPNFTYEWLPPVNGTIQGANTGPQVVVVFNNSSTYQVSVRRSTILPLACSSATTSLHVTKKIIPVALDGLDFVCGNSTSIYKALVAGTTSTLYDQGETYTWSLSNTAVGSIISGQNTNTISVMWNNVTTITTVTLLCIVQKCTVVTPFEIEIEVRPTPTIAISGYNGPVCSETDIALEVVSTDPLNPLDSSSQVNWNANLQSFQGGLSEIFAYENTSTGNSVYTITAQVINPNGCGNSTNIATVQVAILPAPDVSISLHSGANAFCLESQINSVLKVATSNNATVEWFYNTNTGLGVTTETYNPTQFGFYTVWAVNPANGCENESDPFIVYQVNCAPVCVLDPAPQVTNNSVVECNSNGDGGSTISLIGTATQTPFTPIQDYYDILGPVPTAGYTGSSYPVTVAGMYNVLHRAKYECGEDINIYEARKDLLVPYVPQFNYAAVCNGTGNSSFTISVTDNTDFYSPITNRTFAYYIKPTAAPDSSYALMLSSANGTFATTYGSGNYTIKLVVTGDYNGATLDSCERLVSFSLQTLPNMSILFDSPVACHDTPVEFQVSSPNNTYNYNWLLESGINNTLQSPKRVFTSSGIYNPSVEITNRLGCQRTYTSSNVIVPVECFNGDIVATPANATVCAGSSNGVLMTYQPSGSECGASYQWMNELTPVPGANSISYTANSPGIYWVKLSSAQNCTYSSPSRIAPVFRLPPAVQLSGATVYCANNVNRNITALTAAGNGISWTVNGQFYGTAPTINLDNLAVGVYNVTATVTDSFGCQNAAGTVVEIIPLPEPPAIEYSLNNCQPYKVDVFVANAGSGIYNWSNGMGGTANTLVNGGPLEIAYTEGGCTVRSQIDIPKDPEFYAWIFPSGCIAACDYKEGFGYLIGPRLPLHYWGWLQDNNIVSEGTDSFPEPFEVTGTGIYNLSYNTGLCNFITKPLDYTLSKECDKCRAIKSITIDKLYKNETKYCSFTLDLKIENGTSDPMTYTVTSLGPDVVVVPSSVTVQPGSAQIYSFTIIPVDLMNGGSVTLFFEGVDAEGKPCMTEFSFDLPPCDISFEASKTNADKNNTLSATRQLTIVPNPAKDRVAVHFESFAHNTSLELYDLAGRLLDRFEATEGKGLWDVTVSDYPAGLYIVVLRENNVVKLQQKLVKE</sequence>
<dbReference type="SMART" id="SM00089">
    <property type="entry name" value="PKD"/>
    <property type="match status" value="4"/>
</dbReference>
<dbReference type="Gene3D" id="2.60.40.10">
    <property type="entry name" value="Immunoglobulins"/>
    <property type="match status" value="2"/>
</dbReference>
<keyword evidence="3" id="KW-0732">Signal</keyword>
<dbReference type="Pfam" id="PF18911">
    <property type="entry name" value="PKD_4"/>
    <property type="match status" value="1"/>
</dbReference>
<dbReference type="EMBL" id="BAABCR010000013">
    <property type="protein sequence ID" value="GAA4027269.1"/>
    <property type="molecule type" value="Genomic_DNA"/>
</dbReference>
<evidence type="ECO:0000256" key="4">
    <source>
        <dbReference type="ARBA" id="ARBA00022737"/>
    </source>
</evidence>
<dbReference type="InterPro" id="IPR045829">
    <property type="entry name" value="PKD_6"/>
</dbReference>
<protein>
    <recommendedName>
        <fullName evidence="7">PKD domain-containing protein</fullName>
    </recommendedName>
</protein>
<dbReference type="InterPro" id="IPR013783">
    <property type="entry name" value="Ig-like_fold"/>
</dbReference>
<evidence type="ECO:0000313" key="9">
    <source>
        <dbReference type="Proteomes" id="UP001500968"/>
    </source>
</evidence>
<gene>
    <name evidence="8" type="ORF">GCM10022386_08350</name>
</gene>
<keyword evidence="2" id="KW-0812">Transmembrane</keyword>
<keyword evidence="9" id="KW-1185">Reference proteome</keyword>
<dbReference type="InterPro" id="IPR026444">
    <property type="entry name" value="Secre_tail"/>
</dbReference>
<dbReference type="Proteomes" id="UP001500968">
    <property type="component" value="Unassembled WGS sequence"/>
</dbReference>
<dbReference type="Pfam" id="PF19408">
    <property type="entry name" value="PKD_6"/>
    <property type="match status" value="1"/>
</dbReference>
<evidence type="ECO:0000256" key="5">
    <source>
        <dbReference type="ARBA" id="ARBA00022989"/>
    </source>
</evidence>
<comment type="caution">
    <text evidence="8">The sequence shown here is derived from an EMBL/GenBank/DDBJ whole genome shotgun (WGS) entry which is preliminary data.</text>
</comment>
<dbReference type="CDD" id="cd00146">
    <property type="entry name" value="PKD"/>
    <property type="match status" value="1"/>
</dbReference>
<evidence type="ECO:0000256" key="1">
    <source>
        <dbReference type="ARBA" id="ARBA00004141"/>
    </source>
</evidence>
<comment type="subcellular location">
    <subcellularLocation>
        <location evidence="1">Membrane</location>
        <topology evidence="1">Multi-pass membrane protein</topology>
    </subcellularLocation>
</comment>